<feature type="compositionally biased region" description="Basic and acidic residues" evidence="1">
    <location>
        <begin position="39"/>
        <end position="48"/>
    </location>
</feature>
<organism evidence="2 3">
    <name type="scientific">Rotaria sordida</name>
    <dbReference type="NCBI Taxonomy" id="392033"/>
    <lineage>
        <taxon>Eukaryota</taxon>
        <taxon>Metazoa</taxon>
        <taxon>Spiralia</taxon>
        <taxon>Gnathifera</taxon>
        <taxon>Rotifera</taxon>
        <taxon>Eurotatoria</taxon>
        <taxon>Bdelloidea</taxon>
        <taxon>Philodinida</taxon>
        <taxon>Philodinidae</taxon>
        <taxon>Rotaria</taxon>
    </lineage>
</organism>
<evidence type="ECO:0000313" key="3">
    <source>
        <dbReference type="Proteomes" id="UP000663874"/>
    </source>
</evidence>
<accession>A0A820PG97</accession>
<reference evidence="2" key="1">
    <citation type="submission" date="2021-02" db="EMBL/GenBank/DDBJ databases">
        <authorList>
            <person name="Nowell W R."/>
        </authorList>
    </citation>
    <scope>NUCLEOTIDE SEQUENCE</scope>
</reference>
<dbReference type="EMBL" id="CAJOBE010067474">
    <property type="protein sequence ID" value="CAF4405981.1"/>
    <property type="molecule type" value="Genomic_DNA"/>
</dbReference>
<dbReference type="AlphaFoldDB" id="A0A820PG97"/>
<feature type="region of interest" description="Disordered" evidence="1">
    <location>
        <begin position="23"/>
        <end position="48"/>
    </location>
</feature>
<comment type="caution">
    <text evidence="2">The sequence shown here is derived from an EMBL/GenBank/DDBJ whole genome shotgun (WGS) entry which is preliminary data.</text>
</comment>
<protein>
    <submittedName>
        <fullName evidence="2">Uncharacterized protein</fullName>
    </submittedName>
</protein>
<name>A0A820PG97_9BILA</name>
<proteinExistence type="predicted"/>
<sequence>GLAENINKSPVWSTPIKQQLSPSIPYASPLLNKSLQTPTHDRPTSSKK</sequence>
<gene>
    <name evidence="2" type="ORF">FNK824_LOCUS44114</name>
</gene>
<feature type="non-terminal residue" evidence="2">
    <location>
        <position position="1"/>
    </location>
</feature>
<evidence type="ECO:0000313" key="2">
    <source>
        <dbReference type="EMBL" id="CAF4405981.1"/>
    </source>
</evidence>
<evidence type="ECO:0000256" key="1">
    <source>
        <dbReference type="SAM" id="MobiDB-lite"/>
    </source>
</evidence>
<dbReference type="Proteomes" id="UP000663874">
    <property type="component" value="Unassembled WGS sequence"/>
</dbReference>